<evidence type="ECO:0000313" key="2">
    <source>
        <dbReference type="Proteomes" id="UP001595693"/>
    </source>
</evidence>
<protein>
    <submittedName>
        <fullName evidence="1">Uncharacterized protein</fullName>
    </submittedName>
</protein>
<evidence type="ECO:0000313" key="1">
    <source>
        <dbReference type="EMBL" id="MFC3934585.1"/>
    </source>
</evidence>
<name>A0ABV8D989_9BURK</name>
<comment type="caution">
    <text evidence="1">The sequence shown here is derived from an EMBL/GenBank/DDBJ whole genome shotgun (WGS) entry which is preliminary data.</text>
</comment>
<reference evidence="2" key="1">
    <citation type="journal article" date="2019" name="Int. J. Syst. Evol. Microbiol.">
        <title>The Global Catalogue of Microorganisms (GCM) 10K type strain sequencing project: providing services to taxonomists for standard genome sequencing and annotation.</title>
        <authorList>
            <consortium name="The Broad Institute Genomics Platform"/>
            <consortium name="The Broad Institute Genome Sequencing Center for Infectious Disease"/>
            <person name="Wu L."/>
            <person name="Ma J."/>
        </authorList>
    </citation>
    <scope>NUCLEOTIDE SEQUENCE [LARGE SCALE GENOMIC DNA]</scope>
    <source>
        <strain evidence="2">CCUG 2113</strain>
    </source>
</reference>
<dbReference type="RefSeq" id="WP_055400578.1">
    <property type="nucleotide sequence ID" value="NZ_JAMXAX010000034.1"/>
</dbReference>
<keyword evidence="2" id="KW-1185">Reference proteome</keyword>
<gene>
    <name evidence="1" type="ORF">ACFOW3_08095</name>
</gene>
<dbReference type="Proteomes" id="UP001595693">
    <property type="component" value="Unassembled WGS sequence"/>
</dbReference>
<sequence length="275" mass="31270">MPAEQPIPIDVIRESLERSGYLMKSRVVRALTAADFFVEPNVTHKDIHGKARGIDLTAETAGGLNRRGVCVKTTFVIQTINNAFPIVLLTERPSTPNADFESYIKFGTSPVPCPFLDQIHPYEERPADWRNLFSEICALSKLHGRDEFTACQPDDIYSSLLKASQYTEDEVGAFNGWITEETGRYWRLFFWHPMVVVSGQLLTAKVTADGAVQLQEVPLARLEFNWHDGEDRKTTVVEVIREDFLLERLDSIRVQDDTIEARIHTIKLKHEPEAD</sequence>
<proteinExistence type="predicted"/>
<organism evidence="1 2">
    <name type="scientific">Acidovorax facilis</name>
    <dbReference type="NCBI Taxonomy" id="12917"/>
    <lineage>
        <taxon>Bacteria</taxon>
        <taxon>Pseudomonadati</taxon>
        <taxon>Pseudomonadota</taxon>
        <taxon>Betaproteobacteria</taxon>
        <taxon>Burkholderiales</taxon>
        <taxon>Comamonadaceae</taxon>
        <taxon>Acidovorax</taxon>
    </lineage>
</organism>
<accession>A0ABV8D989</accession>
<dbReference type="EMBL" id="JBHSAJ010000020">
    <property type="protein sequence ID" value="MFC3934585.1"/>
    <property type="molecule type" value="Genomic_DNA"/>
</dbReference>